<keyword evidence="1" id="KW-1133">Transmembrane helix</keyword>
<keyword evidence="3" id="KW-1185">Reference proteome</keyword>
<reference evidence="2 3" key="1">
    <citation type="submission" date="2020-06" db="EMBL/GenBank/DDBJ databases">
        <authorList>
            <person name="Li R."/>
            <person name="Bekaert M."/>
        </authorList>
    </citation>
    <scope>NUCLEOTIDE SEQUENCE [LARGE SCALE GENOMIC DNA]</scope>
    <source>
        <strain evidence="3">wild</strain>
    </source>
</reference>
<name>A0A6J8ALG8_MYTCO</name>
<dbReference type="Proteomes" id="UP000507470">
    <property type="component" value="Unassembled WGS sequence"/>
</dbReference>
<dbReference type="OrthoDB" id="10536621at2759"/>
<keyword evidence="1" id="KW-0472">Membrane</keyword>
<evidence type="ECO:0000313" key="2">
    <source>
        <dbReference type="EMBL" id="CAC5370195.1"/>
    </source>
</evidence>
<evidence type="ECO:0000313" key="3">
    <source>
        <dbReference type="Proteomes" id="UP000507470"/>
    </source>
</evidence>
<dbReference type="AlphaFoldDB" id="A0A6J8ALG8"/>
<protein>
    <submittedName>
        <fullName evidence="2">Uncharacterized protein</fullName>
    </submittedName>
</protein>
<gene>
    <name evidence="2" type="ORF">MCOR_9133</name>
</gene>
<dbReference type="EMBL" id="CACVKT020001654">
    <property type="protein sequence ID" value="CAC5370195.1"/>
    <property type="molecule type" value="Genomic_DNA"/>
</dbReference>
<keyword evidence="1" id="KW-0812">Transmembrane</keyword>
<accession>A0A6J8ALG8</accession>
<organism evidence="2 3">
    <name type="scientific">Mytilus coruscus</name>
    <name type="common">Sea mussel</name>
    <dbReference type="NCBI Taxonomy" id="42192"/>
    <lineage>
        <taxon>Eukaryota</taxon>
        <taxon>Metazoa</taxon>
        <taxon>Spiralia</taxon>
        <taxon>Lophotrochozoa</taxon>
        <taxon>Mollusca</taxon>
        <taxon>Bivalvia</taxon>
        <taxon>Autobranchia</taxon>
        <taxon>Pteriomorphia</taxon>
        <taxon>Mytilida</taxon>
        <taxon>Mytiloidea</taxon>
        <taxon>Mytilidae</taxon>
        <taxon>Mytilinae</taxon>
        <taxon>Mytilus</taxon>
    </lineage>
</organism>
<evidence type="ECO:0000256" key="1">
    <source>
        <dbReference type="SAM" id="Phobius"/>
    </source>
</evidence>
<feature type="transmembrane region" description="Helical" evidence="1">
    <location>
        <begin position="256"/>
        <end position="278"/>
    </location>
</feature>
<sequence>MRLRNRRRRQQSRALQLTNEQQHYRIIGLYYDNGNAAAVVASPRTQLEYGADWERLVNSTPNGTTSIPTVNPPAYEDIINGNTAAIDSYNPRTHIRDDEEQNTNYIPNNGTIANLLDDTKYIPTVNPPPYEDIMNENAAAIVSYNPRIHTGDNEERLANYIANNGHNYNRNCSCCSIQLNGIPHKKLPVINQTCESNGEQYSFGNCFSLYLYLTFKSSENRHCREDLQDILDRKQDIQYTRIQWITLMRRRQVLELLPVAVPLVVIISCCLSCCRYYMRNENAKKLKNIRRIQQSRSLQPTNEQLQYRIIGLYRDNGNSAAFIAYPKTQDGHRIGGERLDNCTSDNDTQINLPDESTYTPTNNPPAYEDIINRNAAAIASFNSRTHKVVDEKRLAISDDSTSIPKVNPPAYEDII</sequence>
<proteinExistence type="predicted"/>